<dbReference type="PANTHER" id="PTHR34981">
    <property type="entry name" value="CELL DIVISION PROTEIN ZAPA"/>
    <property type="match status" value="1"/>
</dbReference>
<evidence type="ECO:0000256" key="11">
    <source>
        <dbReference type="ARBA" id="ARBA00033158"/>
    </source>
</evidence>
<dbReference type="Gene3D" id="3.30.160.880">
    <property type="entry name" value="Cell division protein ZapA protomer, N-terminal domain"/>
    <property type="match status" value="1"/>
</dbReference>
<reference evidence="12 13" key="1">
    <citation type="submission" date="2018-04" db="EMBL/GenBank/DDBJ databases">
        <title>Thalassorhabdus spongiae gen. nov., sp. nov., isolated from a marine sponge in South-West Iceland.</title>
        <authorList>
            <person name="Knobloch S."/>
            <person name="Daussin A."/>
            <person name="Johannsson R."/>
            <person name="Marteinsson V.T."/>
        </authorList>
    </citation>
    <scope>NUCLEOTIDE SEQUENCE [LARGE SCALE GENOMIC DNA]</scope>
    <source>
        <strain evidence="12 13">Hp12</strain>
    </source>
</reference>
<dbReference type="GO" id="GO:0043093">
    <property type="term" value="P:FtsZ-dependent cytokinesis"/>
    <property type="evidence" value="ECO:0007669"/>
    <property type="project" value="TreeGrafter"/>
</dbReference>
<keyword evidence="13" id="KW-1185">Reference proteome</keyword>
<evidence type="ECO:0000256" key="5">
    <source>
        <dbReference type="ARBA" id="ARBA00022618"/>
    </source>
</evidence>
<comment type="similarity">
    <text evidence="2">Belongs to the ZapA family. Type 1 subfamily.</text>
</comment>
<dbReference type="InterPro" id="IPR007838">
    <property type="entry name" value="Cell_div_ZapA-like"/>
</dbReference>
<protein>
    <recommendedName>
        <fullName evidence="3">Cell division protein ZapA</fullName>
    </recommendedName>
    <alternativeName>
        <fullName evidence="11">Z ring-associated protein ZapA</fullName>
    </alternativeName>
</protein>
<dbReference type="GO" id="GO:0000921">
    <property type="term" value="P:septin ring assembly"/>
    <property type="evidence" value="ECO:0007669"/>
    <property type="project" value="TreeGrafter"/>
</dbReference>
<dbReference type="Pfam" id="PF05164">
    <property type="entry name" value="ZapA"/>
    <property type="match status" value="1"/>
</dbReference>
<evidence type="ECO:0000256" key="3">
    <source>
        <dbReference type="ARBA" id="ARBA00015195"/>
    </source>
</evidence>
<dbReference type="Proteomes" id="UP000244906">
    <property type="component" value="Unassembled WGS sequence"/>
</dbReference>
<dbReference type="GO" id="GO:0032153">
    <property type="term" value="C:cell division site"/>
    <property type="evidence" value="ECO:0007669"/>
    <property type="project" value="TreeGrafter"/>
</dbReference>
<evidence type="ECO:0000313" key="12">
    <source>
        <dbReference type="EMBL" id="PVZ72292.1"/>
    </source>
</evidence>
<evidence type="ECO:0000256" key="9">
    <source>
        <dbReference type="ARBA" id="ARBA00024910"/>
    </source>
</evidence>
<dbReference type="InterPro" id="IPR036192">
    <property type="entry name" value="Cell_div_ZapA-like_sf"/>
</dbReference>
<evidence type="ECO:0000256" key="10">
    <source>
        <dbReference type="ARBA" id="ARBA00026068"/>
    </source>
</evidence>
<dbReference type="GO" id="GO:0005829">
    <property type="term" value="C:cytosol"/>
    <property type="evidence" value="ECO:0007669"/>
    <property type="project" value="TreeGrafter"/>
</dbReference>
<comment type="subcellular location">
    <subcellularLocation>
        <location evidence="1">Cytoplasm</location>
    </subcellularLocation>
</comment>
<sequence length="104" mass="11859">MSGKKISITLLGKKHQLFCPAGEEAALHRSVEYLETRLQESSEKASLLSYERVLMITALNMANELLRAEVSKAQVDMELHQRISALHENIDQLLLQQRQMELPD</sequence>
<comment type="caution">
    <text evidence="12">The sequence shown here is derived from an EMBL/GenBank/DDBJ whole genome shotgun (WGS) entry which is preliminary data.</text>
</comment>
<evidence type="ECO:0000256" key="8">
    <source>
        <dbReference type="ARBA" id="ARBA00023306"/>
    </source>
</evidence>
<dbReference type="SUPFAM" id="SSF102829">
    <property type="entry name" value="Cell division protein ZapA-like"/>
    <property type="match status" value="1"/>
</dbReference>
<dbReference type="GO" id="GO:0030428">
    <property type="term" value="C:cell septum"/>
    <property type="evidence" value="ECO:0007669"/>
    <property type="project" value="TreeGrafter"/>
</dbReference>
<keyword evidence="7" id="KW-0717">Septation</keyword>
<dbReference type="InterPro" id="IPR042233">
    <property type="entry name" value="Cell_div_ZapA_N"/>
</dbReference>
<keyword evidence="8" id="KW-0131">Cell cycle</keyword>
<dbReference type="EMBL" id="QDDL01000001">
    <property type="protein sequence ID" value="PVZ72292.1"/>
    <property type="molecule type" value="Genomic_DNA"/>
</dbReference>
<dbReference type="GO" id="GO:0000917">
    <property type="term" value="P:division septum assembly"/>
    <property type="evidence" value="ECO:0007669"/>
    <property type="project" value="UniProtKB-KW"/>
</dbReference>
<proteinExistence type="inferred from homology"/>
<dbReference type="RefSeq" id="WP_116685878.1">
    <property type="nucleotide sequence ID" value="NZ_CAWNYD010000001.1"/>
</dbReference>
<keyword evidence="6" id="KW-0175">Coiled coil</keyword>
<evidence type="ECO:0000256" key="1">
    <source>
        <dbReference type="ARBA" id="ARBA00004496"/>
    </source>
</evidence>
<dbReference type="Gene3D" id="1.20.5.50">
    <property type="match status" value="1"/>
</dbReference>
<evidence type="ECO:0000256" key="6">
    <source>
        <dbReference type="ARBA" id="ARBA00023054"/>
    </source>
</evidence>
<dbReference type="OrthoDB" id="5772359at2"/>
<gene>
    <name evidence="12" type="ORF">DC094_04590</name>
</gene>
<evidence type="ECO:0000256" key="4">
    <source>
        <dbReference type="ARBA" id="ARBA00022490"/>
    </source>
</evidence>
<dbReference type="AlphaFoldDB" id="A0A2V1H767"/>
<evidence type="ECO:0000256" key="2">
    <source>
        <dbReference type="ARBA" id="ARBA00010074"/>
    </source>
</evidence>
<dbReference type="PANTHER" id="PTHR34981:SF1">
    <property type="entry name" value="CELL DIVISION PROTEIN ZAPA"/>
    <property type="match status" value="1"/>
</dbReference>
<evidence type="ECO:0000313" key="13">
    <source>
        <dbReference type="Proteomes" id="UP000244906"/>
    </source>
</evidence>
<comment type="subunit">
    <text evidence="10">Homodimer. Interacts with FtsZ.</text>
</comment>
<evidence type="ECO:0000256" key="7">
    <source>
        <dbReference type="ARBA" id="ARBA00023210"/>
    </source>
</evidence>
<comment type="function">
    <text evidence="9">Activator of cell division through the inhibition of FtsZ GTPase activity, therefore promoting FtsZ assembly into bundles of protofilaments necessary for the formation of the division Z ring. It is recruited early at mid-cell but it is not essential for cell division.</text>
</comment>
<keyword evidence="5" id="KW-0132">Cell division</keyword>
<accession>A0A2V1H767</accession>
<name>A0A2V1H767_9GAMM</name>
<keyword evidence="4" id="KW-0963">Cytoplasm</keyword>
<organism evidence="12 13">
    <name type="scientific">Pelagibaculum spongiae</name>
    <dbReference type="NCBI Taxonomy" id="2080658"/>
    <lineage>
        <taxon>Bacteria</taxon>
        <taxon>Pseudomonadati</taxon>
        <taxon>Pseudomonadota</taxon>
        <taxon>Gammaproteobacteria</taxon>
        <taxon>Oceanospirillales</taxon>
        <taxon>Pelagibaculum</taxon>
    </lineage>
</organism>